<evidence type="ECO:0000313" key="3">
    <source>
        <dbReference type="Proteomes" id="UP000813824"/>
    </source>
</evidence>
<protein>
    <submittedName>
        <fullName evidence="2">Uncharacterized protein</fullName>
    </submittedName>
</protein>
<accession>A0A8K0V0X0</accession>
<name>A0A8K0V0X0_9AGAR</name>
<keyword evidence="3" id="KW-1185">Reference proteome</keyword>
<comment type="caution">
    <text evidence="2">The sequence shown here is derived from an EMBL/GenBank/DDBJ whole genome shotgun (WGS) entry which is preliminary data.</text>
</comment>
<evidence type="ECO:0000313" key="2">
    <source>
        <dbReference type="EMBL" id="KAH8107637.1"/>
    </source>
</evidence>
<proteinExistence type="predicted"/>
<evidence type="ECO:0000256" key="1">
    <source>
        <dbReference type="SAM" id="MobiDB-lite"/>
    </source>
</evidence>
<sequence length="498" mass="57068">MKSKLLKSLRFRAKQLLGFKMWSSEPPVSSELPQPDSRSVGSLHLSVPMVGLNDIQYYAQTLLRSLLERDGLGENTFMIHSIYHFRSTRKVEYEFIIVRYTVNDADGDMGPQLLCIEWNLTLLEDLPLAEKPTYEPEVEDTFKRLASLVESASVSQSGPTPSQLGQTYVTHRQNTSSTSLSSGGTSASSPILLAWPVVNRILELPTVDVKCLCMVELGSNRPLSLLRLVWIVAHLRGFQPVYSVLFHQCYWLAASVIEIACEMTGQVPRYFGDSDGWEVMGETVFASAVTDWQGKAIQWSSTPGTVMSLPIMSLKDAMVKNMYDMVVRKWESEVEPQVRFSYVDRRNHLLMCCTISSNMQQRGDVKNVMIGTKPPGNARRNMISSSKLYGGRRQTRRGGRWRGRRGRNRRGRRCRRGRRRSRRGRRGRNRRGKRCRRGRRRCRRERTWSARFERCRSNCGWLQSTHHLPSSGCSIIQSPTSYTHPCLCCCRHTNTRFR</sequence>
<dbReference type="AlphaFoldDB" id="A0A8K0V0X0"/>
<dbReference type="EMBL" id="JAEVFJ010000001">
    <property type="protein sequence ID" value="KAH8107637.1"/>
    <property type="molecule type" value="Genomic_DNA"/>
</dbReference>
<feature type="region of interest" description="Disordered" evidence="1">
    <location>
        <begin position="390"/>
        <end position="436"/>
    </location>
</feature>
<dbReference type="Proteomes" id="UP000813824">
    <property type="component" value="Unassembled WGS sequence"/>
</dbReference>
<organism evidence="2 3">
    <name type="scientific">Cristinia sonorae</name>
    <dbReference type="NCBI Taxonomy" id="1940300"/>
    <lineage>
        <taxon>Eukaryota</taxon>
        <taxon>Fungi</taxon>
        <taxon>Dikarya</taxon>
        <taxon>Basidiomycota</taxon>
        <taxon>Agaricomycotina</taxon>
        <taxon>Agaricomycetes</taxon>
        <taxon>Agaricomycetidae</taxon>
        <taxon>Agaricales</taxon>
        <taxon>Pleurotineae</taxon>
        <taxon>Stephanosporaceae</taxon>
        <taxon>Cristinia</taxon>
    </lineage>
</organism>
<feature type="compositionally biased region" description="Basic residues" evidence="1">
    <location>
        <begin position="393"/>
        <end position="436"/>
    </location>
</feature>
<reference evidence="2" key="1">
    <citation type="journal article" date="2021" name="New Phytol.">
        <title>Evolutionary innovations through gain and loss of genes in the ectomycorrhizal Boletales.</title>
        <authorList>
            <person name="Wu G."/>
            <person name="Miyauchi S."/>
            <person name="Morin E."/>
            <person name="Kuo A."/>
            <person name="Drula E."/>
            <person name="Varga T."/>
            <person name="Kohler A."/>
            <person name="Feng B."/>
            <person name="Cao Y."/>
            <person name="Lipzen A."/>
            <person name="Daum C."/>
            <person name="Hundley H."/>
            <person name="Pangilinan J."/>
            <person name="Johnson J."/>
            <person name="Barry K."/>
            <person name="LaButti K."/>
            <person name="Ng V."/>
            <person name="Ahrendt S."/>
            <person name="Min B."/>
            <person name="Choi I.G."/>
            <person name="Park H."/>
            <person name="Plett J.M."/>
            <person name="Magnuson J."/>
            <person name="Spatafora J.W."/>
            <person name="Nagy L.G."/>
            <person name="Henrissat B."/>
            <person name="Grigoriev I.V."/>
            <person name="Yang Z.L."/>
            <person name="Xu J."/>
            <person name="Martin F.M."/>
        </authorList>
    </citation>
    <scope>NUCLEOTIDE SEQUENCE</scope>
    <source>
        <strain evidence="2">KKN 215</strain>
    </source>
</reference>
<gene>
    <name evidence="2" type="ORF">BXZ70DRAFT_1285</name>
</gene>